<evidence type="ECO:0000259" key="8">
    <source>
        <dbReference type="Pfam" id="PF20684"/>
    </source>
</evidence>
<comment type="similarity">
    <text evidence="5">Belongs to the SAT4 family.</text>
</comment>
<dbReference type="Proteomes" id="UP000664203">
    <property type="component" value="Unassembled WGS sequence"/>
</dbReference>
<feature type="region of interest" description="Disordered" evidence="6">
    <location>
        <begin position="232"/>
        <end position="257"/>
    </location>
</feature>
<reference evidence="9" key="1">
    <citation type="submission" date="2021-03" db="EMBL/GenBank/DDBJ databases">
        <authorList>
            <person name="Tagirdzhanova G."/>
        </authorList>
    </citation>
    <scope>NUCLEOTIDE SEQUENCE</scope>
</reference>
<evidence type="ECO:0000256" key="5">
    <source>
        <dbReference type="ARBA" id="ARBA00038359"/>
    </source>
</evidence>
<evidence type="ECO:0000313" key="10">
    <source>
        <dbReference type="Proteomes" id="UP000664203"/>
    </source>
</evidence>
<accession>A0A8H3FB45</accession>
<keyword evidence="10" id="KW-1185">Reference proteome</keyword>
<organism evidence="9 10">
    <name type="scientific">Alectoria fallacina</name>
    <dbReference type="NCBI Taxonomy" id="1903189"/>
    <lineage>
        <taxon>Eukaryota</taxon>
        <taxon>Fungi</taxon>
        <taxon>Dikarya</taxon>
        <taxon>Ascomycota</taxon>
        <taxon>Pezizomycotina</taxon>
        <taxon>Lecanoromycetes</taxon>
        <taxon>OSLEUM clade</taxon>
        <taxon>Lecanoromycetidae</taxon>
        <taxon>Lecanorales</taxon>
        <taxon>Lecanorineae</taxon>
        <taxon>Parmeliaceae</taxon>
        <taxon>Alectoria</taxon>
    </lineage>
</organism>
<evidence type="ECO:0000256" key="6">
    <source>
        <dbReference type="SAM" id="MobiDB-lite"/>
    </source>
</evidence>
<dbReference type="InterPro" id="IPR049326">
    <property type="entry name" value="Rhodopsin_dom_fungi"/>
</dbReference>
<evidence type="ECO:0000256" key="4">
    <source>
        <dbReference type="ARBA" id="ARBA00023136"/>
    </source>
</evidence>
<proteinExistence type="inferred from homology"/>
<evidence type="ECO:0000256" key="2">
    <source>
        <dbReference type="ARBA" id="ARBA00022692"/>
    </source>
</evidence>
<evidence type="ECO:0000256" key="1">
    <source>
        <dbReference type="ARBA" id="ARBA00004141"/>
    </source>
</evidence>
<dbReference type="InterPro" id="IPR052337">
    <property type="entry name" value="SAT4-like"/>
</dbReference>
<dbReference type="AlphaFoldDB" id="A0A8H3FB45"/>
<feature type="transmembrane region" description="Helical" evidence="7">
    <location>
        <begin position="41"/>
        <end position="60"/>
    </location>
</feature>
<dbReference type="EMBL" id="CAJPDR010000146">
    <property type="protein sequence ID" value="CAF9921406.1"/>
    <property type="molecule type" value="Genomic_DNA"/>
</dbReference>
<dbReference type="Pfam" id="PF20684">
    <property type="entry name" value="Fung_rhodopsin"/>
    <property type="match status" value="1"/>
</dbReference>
<evidence type="ECO:0000256" key="7">
    <source>
        <dbReference type="SAM" id="Phobius"/>
    </source>
</evidence>
<feature type="transmembrane region" description="Helical" evidence="7">
    <location>
        <begin position="153"/>
        <end position="174"/>
    </location>
</feature>
<sequence length="295" mass="32142">MTSIIGAGFITTEVLNGLGRHEYYLTSEQRRLFLVVGWADWIQTFITLALMKISICLFLLRIVDTKHVVRGMYALITCITLFTAMSIFLFLGVCRPLRAYWDVGVNGVCLSNHQVESVVLAQGILSVISDLILAALPAIFLRNIQIGLRTKVGLCLLMGLGVITAVCCAVRTALSGCMTNPDLTWAATTSVGWRLPEVNIGIVCANAPVMRPLYLFCRGRLASQTRSHAGGISKESMWPGNTPRAAKSPVWRDESNGTSIGDASVSLEMGLHAHDDGQPQSPLREKPYFIMGGGR</sequence>
<name>A0A8H3FB45_9LECA</name>
<protein>
    <recommendedName>
        <fullName evidence="8">Rhodopsin domain-containing protein</fullName>
    </recommendedName>
</protein>
<comment type="subcellular location">
    <subcellularLocation>
        <location evidence="1">Membrane</location>
        <topology evidence="1">Multi-pass membrane protein</topology>
    </subcellularLocation>
</comment>
<evidence type="ECO:0000256" key="3">
    <source>
        <dbReference type="ARBA" id="ARBA00022989"/>
    </source>
</evidence>
<evidence type="ECO:0000313" key="9">
    <source>
        <dbReference type="EMBL" id="CAF9921406.1"/>
    </source>
</evidence>
<keyword evidence="3 7" id="KW-1133">Transmembrane helix</keyword>
<keyword evidence="2 7" id="KW-0812">Transmembrane</keyword>
<feature type="domain" description="Rhodopsin" evidence="8">
    <location>
        <begin position="8"/>
        <end position="214"/>
    </location>
</feature>
<keyword evidence="4 7" id="KW-0472">Membrane</keyword>
<feature type="transmembrane region" description="Helical" evidence="7">
    <location>
        <begin position="120"/>
        <end position="141"/>
    </location>
</feature>
<dbReference type="PANTHER" id="PTHR33048">
    <property type="entry name" value="PTH11-LIKE INTEGRAL MEMBRANE PROTEIN (AFU_ORTHOLOGUE AFUA_5G11245)"/>
    <property type="match status" value="1"/>
</dbReference>
<dbReference type="OrthoDB" id="3923077at2759"/>
<comment type="caution">
    <text evidence="9">The sequence shown here is derived from an EMBL/GenBank/DDBJ whole genome shotgun (WGS) entry which is preliminary data.</text>
</comment>
<dbReference type="GO" id="GO:0016020">
    <property type="term" value="C:membrane"/>
    <property type="evidence" value="ECO:0007669"/>
    <property type="project" value="UniProtKB-SubCell"/>
</dbReference>
<feature type="transmembrane region" description="Helical" evidence="7">
    <location>
        <begin position="72"/>
        <end position="93"/>
    </location>
</feature>
<gene>
    <name evidence="9" type="ORF">ALECFALPRED_001783</name>
</gene>
<dbReference type="PANTHER" id="PTHR33048:SF146">
    <property type="entry name" value="INTEGRAL MEMBRANE PROTEIN"/>
    <property type="match status" value="1"/>
</dbReference>